<dbReference type="Pfam" id="PF03781">
    <property type="entry name" value="FGE-sulfatase"/>
    <property type="match status" value="1"/>
</dbReference>
<dbReference type="InterPro" id="IPR005532">
    <property type="entry name" value="SUMF_dom"/>
</dbReference>
<protein>
    <submittedName>
        <fullName evidence="3">Formylglycine-generating enzyme required for sulfatase activity</fullName>
    </submittedName>
</protein>
<evidence type="ECO:0000256" key="1">
    <source>
        <dbReference type="SAM" id="MobiDB-lite"/>
    </source>
</evidence>
<sequence length="65" mass="7178">MNQLTQIASTPAGLPPSDVDVHPQGASPFGVMDMVGNVWQWTDEYLDEHTRAAIVLSRSIRRQVS</sequence>
<name>A0A7W8MS96_9BACT</name>
<evidence type="ECO:0000313" key="4">
    <source>
        <dbReference type="Proteomes" id="UP000568106"/>
    </source>
</evidence>
<feature type="domain" description="Sulfatase-modifying factor enzyme-like" evidence="2">
    <location>
        <begin position="19"/>
        <end position="53"/>
    </location>
</feature>
<dbReference type="InterPro" id="IPR042095">
    <property type="entry name" value="SUMF_sf"/>
</dbReference>
<evidence type="ECO:0000313" key="3">
    <source>
        <dbReference type="EMBL" id="MBB5318117.1"/>
    </source>
</evidence>
<feature type="region of interest" description="Disordered" evidence="1">
    <location>
        <begin position="1"/>
        <end position="25"/>
    </location>
</feature>
<comment type="caution">
    <text evidence="3">The sequence shown here is derived from an EMBL/GenBank/DDBJ whole genome shotgun (WGS) entry which is preliminary data.</text>
</comment>
<dbReference type="Gene3D" id="3.90.1580.10">
    <property type="entry name" value="paralog of FGE (formylglycine-generating enzyme)"/>
    <property type="match status" value="1"/>
</dbReference>
<reference evidence="3" key="1">
    <citation type="submission" date="2020-08" db="EMBL/GenBank/DDBJ databases">
        <title>Genomic Encyclopedia of Type Strains, Phase IV (KMG-V): Genome sequencing to study the core and pangenomes of soil and plant-associated prokaryotes.</title>
        <authorList>
            <person name="Whitman W."/>
        </authorList>
    </citation>
    <scope>NUCLEOTIDE SEQUENCE [LARGE SCALE GENOMIC DNA]</scope>
    <source>
        <strain evidence="3">M8UP27</strain>
    </source>
</reference>
<keyword evidence="4" id="KW-1185">Reference proteome</keyword>
<accession>A0A7W8MS96</accession>
<dbReference type="EMBL" id="JACHDY010000004">
    <property type="protein sequence ID" value="MBB5318117.1"/>
    <property type="molecule type" value="Genomic_DNA"/>
</dbReference>
<organism evidence="3 4">
    <name type="scientific">Tunturiibacter empetritectus</name>
    <dbReference type="NCBI Taxonomy" id="3069691"/>
    <lineage>
        <taxon>Bacteria</taxon>
        <taxon>Pseudomonadati</taxon>
        <taxon>Acidobacteriota</taxon>
        <taxon>Terriglobia</taxon>
        <taxon>Terriglobales</taxon>
        <taxon>Acidobacteriaceae</taxon>
        <taxon>Tunturiibacter</taxon>
    </lineage>
</organism>
<dbReference type="Proteomes" id="UP000568106">
    <property type="component" value="Unassembled WGS sequence"/>
</dbReference>
<dbReference type="SUPFAM" id="SSF56436">
    <property type="entry name" value="C-type lectin-like"/>
    <property type="match status" value="1"/>
</dbReference>
<gene>
    <name evidence="3" type="ORF">HDF09_002814</name>
</gene>
<proteinExistence type="predicted"/>
<evidence type="ECO:0000259" key="2">
    <source>
        <dbReference type="Pfam" id="PF03781"/>
    </source>
</evidence>
<dbReference type="AlphaFoldDB" id="A0A7W8MS96"/>
<dbReference type="InterPro" id="IPR016187">
    <property type="entry name" value="CTDL_fold"/>
</dbReference>